<name>A0A250XUE2_9CHLO</name>
<dbReference type="EMBL" id="BEGY01000385">
    <property type="protein sequence ID" value="GAX86589.1"/>
    <property type="molecule type" value="Genomic_DNA"/>
</dbReference>
<protein>
    <submittedName>
        <fullName evidence="1">Uncharacterized protein</fullName>
    </submittedName>
</protein>
<keyword evidence="2" id="KW-1185">Reference proteome</keyword>
<sequence>MIVLTCERLRPHQSDVPVPWIFLLLQLLTVHLEDVMAFAFRMVRSDDSEYLGIHYGKIMKISRTIPAKGGRTKLENQTSIHWDDRDATFLCKWFEPVSISPTNDAHDAPKLVKGKTKSSQSVGASTSTAQVVPKAVEPHGCQLYTSPITSRYGFNWEAADCKAAAATLATPPVEALQLGRGGTGAAATTMQWRGGTAGLAAAATPPVDAL</sequence>
<proteinExistence type="predicted"/>
<comment type="caution">
    <text evidence="1">The sequence shown here is derived from an EMBL/GenBank/DDBJ whole genome shotgun (WGS) entry which is preliminary data.</text>
</comment>
<accession>A0A250XUE2</accession>
<reference evidence="1 2" key="1">
    <citation type="submission" date="2017-08" db="EMBL/GenBank/DDBJ databases">
        <title>Acidophilic green algal genome provides insights into adaptation to an acidic environment.</title>
        <authorList>
            <person name="Hirooka S."/>
            <person name="Hirose Y."/>
            <person name="Kanesaki Y."/>
            <person name="Higuchi S."/>
            <person name="Fujiwara T."/>
            <person name="Onuma R."/>
            <person name="Era A."/>
            <person name="Ohbayashi R."/>
            <person name="Uzuka A."/>
            <person name="Nozaki H."/>
            <person name="Yoshikawa H."/>
            <person name="Miyagishima S.Y."/>
        </authorList>
    </citation>
    <scope>NUCLEOTIDE SEQUENCE [LARGE SCALE GENOMIC DNA]</scope>
    <source>
        <strain evidence="1 2">NIES-2499</strain>
    </source>
</reference>
<dbReference type="Proteomes" id="UP000232323">
    <property type="component" value="Unassembled WGS sequence"/>
</dbReference>
<evidence type="ECO:0000313" key="1">
    <source>
        <dbReference type="EMBL" id="GAX86589.1"/>
    </source>
</evidence>
<organism evidence="1 2">
    <name type="scientific">Chlamydomonas eustigma</name>
    <dbReference type="NCBI Taxonomy" id="1157962"/>
    <lineage>
        <taxon>Eukaryota</taxon>
        <taxon>Viridiplantae</taxon>
        <taxon>Chlorophyta</taxon>
        <taxon>core chlorophytes</taxon>
        <taxon>Chlorophyceae</taxon>
        <taxon>CS clade</taxon>
        <taxon>Chlamydomonadales</taxon>
        <taxon>Chlamydomonadaceae</taxon>
        <taxon>Chlamydomonas</taxon>
    </lineage>
</organism>
<dbReference type="AlphaFoldDB" id="A0A250XUE2"/>
<gene>
    <name evidence="1" type="ORF">CEUSTIGMA_g13997.t1</name>
</gene>
<evidence type="ECO:0000313" key="2">
    <source>
        <dbReference type="Proteomes" id="UP000232323"/>
    </source>
</evidence>